<dbReference type="GO" id="GO:0015074">
    <property type="term" value="P:DNA integration"/>
    <property type="evidence" value="ECO:0007669"/>
    <property type="project" value="InterPro"/>
</dbReference>
<dbReference type="RefSeq" id="WP_055152585.1">
    <property type="nucleotide sequence ID" value="NZ_CZAW01000036.1"/>
</dbReference>
<protein>
    <submittedName>
        <fullName evidence="2">Uncharacterized protein</fullName>
    </submittedName>
</protein>
<dbReference type="GO" id="GO:0006310">
    <property type="term" value="P:DNA recombination"/>
    <property type="evidence" value="ECO:0007669"/>
    <property type="project" value="UniProtKB-KW"/>
</dbReference>
<evidence type="ECO:0000313" key="3">
    <source>
        <dbReference type="Proteomes" id="UP000095712"/>
    </source>
</evidence>
<keyword evidence="1" id="KW-0233">DNA recombination</keyword>
<reference evidence="2 3" key="1">
    <citation type="submission" date="2015-09" db="EMBL/GenBank/DDBJ databases">
        <authorList>
            <consortium name="Pathogen Informatics"/>
        </authorList>
    </citation>
    <scope>NUCLEOTIDE SEQUENCE [LARGE SCALE GENOMIC DNA]</scope>
    <source>
        <strain evidence="2 3">2789STDY5834911</strain>
    </source>
</reference>
<name>A0A174RKQ1_9FIRM</name>
<proteinExistence type="predicted"/>
<dbReference type="OrthoDB" id="2058812at2"/>
<dbReference type="InterPro" id="IPR011010">
    <property type="entry name" value="DNA_brk_join_enz"/>
</dbReference>
<dbReference type="SUPFAM" id="SSF56349">
    <property type="entry name" value="DNA breaking-rejoining enzymes"/>
    <property type="match status" value="1"/>
</dbReference>
<evidence type="ECO:0000313" key="2">
    <source>
        <dbReference type="EMBL" id="CUP83705.1"/>
    </source>
</evidence>
<dbReference type="EMBL" id="CZAW01000036">
    <property type="protein sequence ID" value="CUP83705.1"/>
    <property type="molecule type" value="Genomic_DNA"/>
</dbReference>
<dbReference type="AlphaFoldDB" id="A0A174RKQ1"/>
<gene>
    <name evidence="2" type="ORF">ERS852523_02984</name>
</gene>
<dbReference type="GO" id="GO:0003677">
    <property type="term" value="F:DNA binding"/>
    <property type="evidence" value="ECO:0007669"/>
    <property type="project" value="InterPro"/>
</dbReference>
<dbReference type="InterPro" id="IPR013762">
    <property type="entry name" value="Integrase-like_cat_sf"/>
</dbReference>
<sequence length="231" mass="27694">MRNSTMEYKVNQAYEELKRLIQWNPDSEEKFLQKMVCFLLPEQRKYWTEAIRDLRQSLETEHGMIFIEKYREKLEWLDDVSLLELERKIGAIYFVDHYKMIADEFLYKKDFETALFLRIAMETGIRSIDIPYIEWSCIYGKAIYLEESKGGDLYKRVNGTFPKISTQSLRIIKLLHRKQGKIFTKSNEYYVRKISCAWGMPGFRIHSFQDYRRKIEMGITVGVQVPRIIPL</sequence>
<dbReference type="Proteomes" id="UP000095712">
    <property type="component" value="Unassembled WGS sequence"/>
</dbReference>
<organism evidence="2 3">
    <name type="scientific">Blautia wexlerae</name>
    <dbReference type="NCBI Taxonomy" id="418240"/>
    <lineage>
        <taxon>Bacteria</taxon>
        <taxon>Bacillati</taxon>
        <taxon>Bacillota</taxon>
        <taxon>Clostridia</taxon>
        <taxon>Lachnospirales</taxon>
        <taxon>Lachnospiraceae</taxon>
        <taxon>Blautia</taxon>
    </lineage>
</organism>
<dbReference type="Gene3D" id="1.10.443.10">
    <property type="entry name" value="Intergrase catalytic core"/>
    <property type="match status" value="1"/>
</dbReference>
<evidence type="ECO:0000256" key="1">
    <source>
        <dbReference type="ARBA" id="ARBA00023172"/>
    </source>
</evidence>
<accession>A0A174RKQ1</accession>